<dbReference type="Proteomes" id="UP000654345">
    <property type="component" value="Unassembled WGS sequence"/>
</dbReference>
<dbReference type="SMART" id="SM00825">
    <property type="entry name" value="PKS_KS"/>
    <property type="match status" value="1"/>
</dbReference>
<keyword evidence="2 3" id="KW-0808">Transferase</keyword>
<comment type="caution">
    <text evidence="5">The sequence shown here is derived from an EMBL/GenBank/DDBJ whole genome shotgun (WGS) entry which is preliminary data.</text>
</comment>
<dbReference type="PROSITE" id="PS52004">
    <property type="entry name" value="KS3_2"/>
    <property type="match status" value="1"/>
</dbReference>
<sequence>MDDIQLHSSAPSRRRVVITGLGVVAPNGIGKDDFWQACVAGQSGIRHITRFDASTLPVRIAGEVAHFEPQRLGLTPMEMTHLDRCTQFAVAAANLAWQDAGLPSSLTQEEREHFGVYVGSAMSYVEEGERLWLQLTKDGLQGLADDSISATSLMTHASAMSVAAHHQLHGPSTVIATGCSAGADAIGEAYWLIQEGQVERMLAGGTDSAISPIGLDVFCVMGALSTIYNDTPEQASRPYDHKRDGFVMAEGAGMLLLEERETALARGAHIYAEIIGFNTNSNAYHMTALPSDGAPLHHLLEQAIEDCQLRFSDLGYINSHGSSTPPNEIAETAAYKALFGEYAYKIPISATKSMIGHTQGAASAIEAVVTAMVIDQQLLPPTLNQEHPDPFCDLDYVPNVARASAVKVALSHSSGFGGVNSVLVFAQPDWLKETMGNENYG</sequence>
<dbReference type="Pfam" id="PF02801">
    <property type="entry name" value="Ketoacyl-synt_C"/>
    <property type="match status" value="1"/>
</dbReference>
<name>A0ABQ3UNI7_9CHLR</name>
<dbReference type="InterPro" id="IPR000794">
    <property type="entry name" value="Beta-ketoacyl_synthase"/>
</dbReference>
<protein>
    <submittedName>
        <fullName evidence="5">Beta-ketoacyl-[acyl-carrier-protein] synthase II</fullName>
    </submittedName>
</protein>
<dbReference type="RefSeq" id="WP_201370978.1">
    <property type="nucleotide sequence ID" value="NZ_BNJG01000001.1"/>
</dbReference>
<gene>
    <name evidence="5" type="ORF">KSB_27180</name>
</gene>
<feature type="domain" description="Ketosynthase family 3 (KS3)" evidence="4">
    <location>
        <begin position="13"/>
        <end position="427"/>
    </location>
</feature>
<dbReference type="Pfam" id="PF00109">
    <property type="entry name" value="ketoacyl-synt"/>
    <property type="match status" value="1"/>
</dbReference>
<reference evidence="5 6" key="1">
    <citation type="journal article" date="2021" name="Int. J. Syst. Evol. Microbiol.">
        <title>Reticulibacter mediterranei gen. nov., sp. nov., within the new family Reticulibacteraceae fam. nov., and Ktedonospora formicarum gen. nov., sp. nov., Ktedonobacter robiniae sp. nov., Dictyobacter formicarum sp. nov. and Dictyobacter arantiisoli sp. nov., belonging to the class Ktedonobacteria.</title>
        <authorList>
            <person name="Yabe S."/>
            <person name="Zheng Y."/>
            <person name="Wang C.M."/>
            <person name="Sakai Y."/>
            <person name="Abe K."/>
            <person name="Yokota A."/>
            <person name="Donadio S."/>
            <person name="Cavaletti L."/>
            <person name="Monciardini P."/>
        </authorList>
    </citation>
    <scope>NUCLEOTIDE SEQUENCE [LARGE SCALE GENOMIC DNA]</scope>
    <source>
        <strain evidence="5 6">SOSP1-30</strain>
    </source>
</reference>
<dbReference type="InterPro" id="IPR020841">
    <property type="entry name" value="PKS_Beta-ketoAc_synthase_dom"/>
</dbReference>
<dbReference type="PANTHER" id="PTHR11712:SF336">
    <property type="entry name" value="3-OXOACYL-[ACYL-CARRIER-PROTEIN] SYNTHASE, MITOCHONDRIAL"/>
    <property type="match status" value="1"/>
</dbReference>
<proteinExistence type="inferred from homology"/>
<dbReference type="CDD" id="cd00834">
    <property type="entry name" value="KAS_I_II"/>
    <property type="match status" value="1"/>
</dbReference>
<evidence type="ECO:0000313" key="5">
    <source>
        <dbReference type="EMBL" id="GHO54243.1"/>
    </source>
</evidence>
<dbReference type="EMBL" id="BNJG01000001">
    <property type="protein sequence ID" value="GHO54243.1"/>
    <property type="molecule type" value="Genomic_DNA"/>
</dbReference>
<dbReference type="PROSITE" id="PS00606">
    <property type="entry name" value="KS3_1"/>
    <property type="match status" value="1"/>
</dbReference>
<evidence type="ECO:0000259" key="4">
    <source>
        <dbReference type="PROSITE" id="PS52004"/>
    </source>
</evidence>
<dbReference type="InterPro" id="IPR018201">
    <property type="entry name" value="Ketoacyl_synth_AS"/>
</dbReference>
<dbReference type="SUPFAM" id="SSF53901">
    <property type="entry name" value="Thiolase-like"/>
    <property type="match status" value="2"/>
</dbReference>
<dbReference type="InterPro" id="IPR016039">
    <property type="entry name" value="Thiolase-like"/>
</dbReference>
<evidence type="ECO:0000256" key="1">
    <source>
        <dbReference type="ARBA" id="ARBA00008467"/>
    </source>
</evidence>
<keyword evidence="6" id="KW-1185">Reference proteome</keyword>
<evidence type="ECO:0000313" key="6">
    <source>
        <dbReference type="Proteomes" id="UP000654345"/>
    </source>
</evidence>
<dbReference type="PANTHER" id="PTHR11712">
    <property type="entry name" value="POLYKETIDE SYNTHASE-RELATED"/>
    <property type="match status" value="1"/>
</dbReference>
<dbReference type="Gene3D" id="3.40.47.10">
    <property type="match status" value="1"/>
</dbReference>
<dbReference type="NCBIfam" id="NF005589">
    <property type="entry name" value="PRK07314.1"/>
    <property type="match status" value="1"/>
</dbReference>
<evidence type="ECO:0000256" key="3">
    <source>
        <dbReference type="RuleBase" id="RU003694"/>
    </source>
</evidence>
<comment type="similarity">
    <text evidence="1 3">Belongs to the thiolase-like superfamily. Beta-ketoacyl-ACP synthases family.</text>
</comment>
<accession>A0ABQ3UNI7</accession>
<dbReference type="InterPro" id="IPR014030">
    <property type="entry name" value="Ketoacyl_synth_N"/>
</dbReference>
<organism evidence="5 6">
    <name type="scientific">Ktedonobacter robiniae</name>
    <dbReference type="NCBI Taxonomy" id="2778365"/>
    <lineage>
        <taxon>Bacteria</taxon>
        <taxon>Bacillati</taxon>
        <taxon>Chloroflexota</taxon>
        <taxon>Ktedonobacteria</taxon>
        <taxon>Ktedonobacterales</taxon>
        <taxon>Ktedonobacteraceae</taxon>
        <taxon>Ktedonobacter</taxon>
    </lineage>
</organism>
<dbReference type="InterPro" id="IPR014031">
    <property type="entry name" value="Ketoacyl_synth_C"/>
</dbReference>
<evidence type="ECO:0000256" key="2">
    <source>
        <dbReference type="ARBA" id="ARBA00022679"/>
    </source>
</evidence>